<organism evidence="4">
    <name type="scientific">marine metagenome</name>
    <dbReference type="NCBI Taxonomy" id="408172"/>
    <lineage>
        <taxon>unclassified sequences</taxon>
        <taxon>metagenomes</taxon>
        <taxon>ecological metagenomes</taxon>
    </lineage>
</organism>
<proteinExistence type="inferred from homology"/>
<feature type="domain" description="Gfo/Idh/MocA-like oxidoreductase N-terminal" evidence="3">
    <location>
        <begin position="2"/>
        <end position="121"/>
    </location>
</feature>
<evidence type="ECO:0000256" key="1">
    <source>
        <dbReference type="ARBA" id="ARBA00010928"/>
    </source>
</evidence>
<keyword evidence="2" id="KW-0560">Oxidoreductase</keyword>
<dbReference type="InterPro" id="IPR036291">
    <property type="entry name" value="NAD(P)-bd_dom_sf"/>
</dbReference>
<evidence type="ECO:0000259" key="3">
    <source>
        <dbReference type="Pfam" id="PF01408"/>
    </source>
</evidence>
<name>A0A382IEA7_9ZZZZ</name>
<dbReference type="EMBL" id="UINC01066478">
    <property type="protein sequence ID" value="SVB97233.1"/>
    <property type="molecule type" value="Genomic_DNA"/>
</dbReference>
<dbReference type="AlphaFoldDB" id="A0A382IEA7"/>
<sequence length="288" mass="31123">MLKIGIVGAENSHTVAIAKTINIDGLIPDAHVTGVWGEMPEFAQGAAEKGQIPQIVDQPEDFIGKVDGVVVDHRHPVEHLPAATPLLEAKIPLFIDKPFCYRVEEGKAFLSRAKDLDVAVTSFSVLPKQASFLELKKQAESLGTISSVVTTGPCDIHSPYGGVFFYGIHQVDMLLRFTGYDAVEAKINLGTGDNHIATIRFSSGTVGAMNLIKDGSPAFHVSIIGENGRMDAEITNDQNNYFSGIQEFVHMFRTREVSETDASILGPVAVLQALEVSLEKKVPVAVEL</sequence>
<dbReference type="SUPFAM" id="SSF55347">
    <property type="entry name" value="Glyceraldehyde-3-phosphate dehydrogenase-like, C-terminal domain"/>
    <property type="match status" value="1"/>
</dbReference>
<dbReference type="InterPro" id="IPR051317">
    <property type="entry name" value="Gfo/Idh/MocA_oxidoreduct"/>
</dbReference>
<evidence type="ECO:0000313" key="4">
    <source>
        <dbReference type="EMBL" id="SVB97233.1"/>
    </source>
</evidence>
<evidence type="ECO:0000256" key="2">
    <source>
        <dbReference type="ARBA" id="ARBA00023002"/>
    </source>
</evidence>
<dbReference type="Pfam" id="PF01408">
    <property type="entry name" value="GFO_IDH_MocA"/>
    <property type="match status" value="1"/>
</dbReference>
<dbReference type="PANTHER" id="PTHR43708:SF5">
    <property type="entry name" value="CONSERVED EXPRESSED OXIDOREDUCTASE (EUROFUNG)-RELATED"/>
    <property type="match status" value="1"/>
</dbReference>
<dbReference type="SUPFAM" id="SSF51735">
    <property type="entry name" value="NAD(P)-binding Rossmann-fold domains"/>
    <property type="match status" value="1"/>
</dbReference>
<dbReference type="PANTHER" id="PTHR43708">
    <property type="entry name" value="CONSERVED EXPRESSED OXIDOREDUCTASE (EUROFUNG)"/>
    <property type="match status" value="1"/>
</dbReference>
<protein>
    <recommendedName>
        <fullName evidence="3">Gfo/Idh/MocA-like oxidoreductase N-terminal domain-containing protein</fullName>
    </recommendedName>
</protein>
<dbReference type="Gene3D" id="3.40.50.720">
    <property type="entry name" value="NAD(P)-binding Rossmann-like Domain"/>
    <property type="match status" value="1"/>
</dbReference>
<dbReference type="InterPro" id="IPR000683">
    <property type="entry name" value="Gfo/Idh/MocA-like_OxRdtase_N"/>
</dbReference>
<accession>A0A382IEA7</accession>
<dbReference type="GO" id="GO:0016491">
    <property type="term" value="F:oxidoreductase activity"/>
    <property type="evidence" value="ECO:0007669"/>
    <property type="project" value="UniProtKB-KW"/>
</dbReference>
<dbReference type="GO" id="GO:0000166">
    <property type="term" value="F:nucleotide binding"/>
    <property type="evidence" value="ECO:0007669"/>
    <property type="project" value="InterPro"/>
</dbReference>
<reference evidence="4" key="1">
    <citation type="submission" date="2018-05" db="EMBL/GenBank/DDBJ databases">
        <authorList>
            <person name="Lanie J.A."/>
            <person name="Ng W.-L."/>
            <person name="Kazmierczak K.M."/>
            <person name="Andrzejewski T.M."/>
            <person name="Davidsen T.M."/>
            <person name="Wayne K.J."/>
            <person name="Tettelin H."/>
            <person name="Glass J.I."/>
            <person name="Rusch D."/>
            <person name="Podicherti R."/>
            <person name="Tsui H.-C.T."/>
            <person name="Winkler M.E."/>
        </authorList>
    </citation>
    <scope>NUCLEOTIDE SEQUENCE</scope>
</reference>
<comment type="similarity">
    <text evidence="1">Belongs to the Gfo/Idh/MocA family.</text>
</comment>
<dbReference type="Gene3D" id="3.30.360.10">
    <property type="entry name" value="Dihydrodipicolinate Reductase, domain 2"/>
    <property type="match status" value="1"/>
</dbReference>
<gene>
    <name evidence="4" type="ORF">METZ01_LOCUS250087</name>
</gene>